<evidence type="ECO:0000313" key="2">
    <source>
        <dbReference type="Proteomes" id="UP000324222"/>
    </source>
</evidence>
<keyword evidence="2" id="KW-1185">Reference proteome</keyword>
<evidence type="ECO:0000313" key="1">
    <source>
        <dbReference type="EMBL" id="MPC68342.1"/>
    </source>
</evidence>
<proteinExistence type="predicted"/>
<sequence>MLHRKLNGEKIQQQECSYSRVIDAEGQITLMSVIDEVQVPSRNSQEQISYGTVQDVVMETDL</sequence>
<comment type="caution">
    <text evidence="1">The sequence shown here is derived from an EMBL/GenBank/DDBJ whole genome shotgun (WGS) entry which is preliminary data.</text>
</comment>
<dbReference type="AlphaFoldDB" id="A0A5B7HBE6"/>
<accession>A0A5B7HBE6</accession>
<organism evidence="1 2">
    <name type="scientific">Portunus trituberculatus</name>
    <name type="common">Swimming crab</name>
    <name type="synonym">Neptunus trituberculatus</name>
    <dbReference type="NCBI Taxonomy" id="210409"/>
    <lineage>
        <taxon>Eukaryota</taxon>
        <taxon>Metazoa</taxon>
        <taxon>Ecdysozoa</taxon>
        <taxon>Arthropoda</taxon>
        <taxon>Crustacea</taxon>
        <taxon>Multicrustacea</taxon>
        <taxon>Malacostraca</taxon>
        <taxon>Eumalacostraca</taxon>
        <taxon>Eucarida</taxon>
        <taxon>Decapoda</taxon>
        <taxon>Pleocyemata</taxon>
        <taxon>Brachyura</taxon>
        <taxon>Eubrachyura</taxon>
        <taxon>Portunoidea</taxon>
        <taxon>Portunidae</taxon>
        <taxon>Portuninae</taxon>
        <taxon>Portunus</taxon>
    </lineage>
</organism>
<reference evidence="1 2" key="1">
    <citation type="submission" date="2019-05" db="EMBL/GenBank/DDBJ databases">
        <title>Another draft genome of Portunus trituberculatus and its Hox gene families provides insights of decapod evolution.</title>
        <authorList>
            <person name="Jeong J.-H."/>
            <person name="Song I."/>
            <person name="Kim S."/>
            <person name="Choi T."/>
            <person name="Kim D."/>
            <person name="Ryu S."/>
            <person name="Kim W."/>
        </authorList>
    </citation>
    <scope>NUCLEOTIDE SEQUENCE [LARGE SCALE GENOMIC DNA]</scope>
    <source>
        <tissue evidence="1">Muscle</tissue>
    </source>
</reference>
<gene>
    <name evidence="1" type="ORF">E2C01_062542</name>
</gene>
<dbReference type="Proteomes" id="UP000324222">
    <property type="component" value="Unassembled WGS sequence"/>
</dbReference>
<dbReference type="EMBL" id="VSRR010027687">
    <property type="protein sequence ID" value="MPC68342.1"/>
    <property type="molecule type" value="Genomic_DNA"/>
</dbReference>
<name>A0A5B7HBE6_PORTR</name>
<protein>
    <submittedName>
        <fullName evidence="1">Uncharacterized protein</fullName>
    </submittedName>
</protein>